<keyword evidence="1" id="KW-0472">Membrane</keyword>
<evidence type="ECO:0000313" key="3">
    <source>
        <dbReference type="Proteomes" id="UP001225072"/>
    </source>
</evidence>
<keyword evidence="3" id="KW-1185">Reference proteome</keyword>
<evidence type="ECO:0000313" key="2">
    <source>
        <dbReference type="EMBL" id="MDQ1098680.1"/>
    </source>
</evidence>
<keyword evidence="1" id="KW-1133">Transmembrane helix</keyword>
<reference evidence="2 3" key="1">
    <citation type="submission" date="2023-07" db="EMBL/GenBank/DDBJ databases">
        <title>Functional and genomic diversity of the sorghum phyllosphere microbiome.</title>
        <authorList>
            <person name="Shade A."/>
        </authorList>
    </citation>
    <scope>NUCLEOTIDE SEQUENCE [LARGE SCALE GENOMIC DNA]</scope>
    <source>
        <strain evidence="2 3">SORGH_AS_1064</strain>
    </source>
</reference>
<comment type="caution">
    <text evidence="2">The sequence shown here is derived from an EMBL/GenBank/DDBJ whole genome shotgun (WGS) entry which is preliminary data.</text>
</comment>
<dbReference type="EMBL" id="JAUTAL010000001">
    <property type="protein sequence ID" value="MDQ1098680.1"/>
    <property type="molecule type" value="Genomic_DNA"/>
</dbReference>
<accession>A0ABU0TNQ6</accession>
<feature type="transmembrane region" description="Helical" evidence="1">
    <location>
        <begin position="6"/>
        <end position="29"/>
    </location>
</feature>
<sequence>MAILYLLILFLFFILCIPAIIFLIAFLAAKSRKKKQAALLTELGIPEYYAFVRYNIGNTQNQFFKIKAFQGSGIIYVEGRDIKFVDTLHEYPHTFPMDQSAIKWEDINLVNGLLKWFSVTDGSTKYFFNIESGMFIFNIDSSKPTTKSVFETLIQYQMNYKANELPI</sequence>
<evidence type="ECO:0000256" key="1">
    <source>
        <dbReference type="SAM" id="Phobius"/>
    </source>
</evidence>
<organism evidence="2 3">
    <name type="scientific">Chryseobacterium camelliae</name>
    <dbReference type="NCBI Taxonomy" id="1265445"/>
    <lineage>
        <taxon>Bacteria</taxon>
        <taxon>Pseudomonadati</taxon>
        <taxon>Bacteroidota</taxon>
        <taxon>Flavobacteriia</taxon>
        <taxon>Flavobacteriales</taxon>
        <taxon>Weeksellaceae</taxon>
        <taxon>Chryseobacterium group</taxon>
        <taxon>Chryseobacterium</taxon>
    </lineage>
</organism>
<gene>
    <name evidence="2" type="ORF">QE404_003827</name>
</gene>
<proteinExistence type="predicted"/>
<dbReference type="Proteomes" id="UP001225072">
    <property type="component" value="Unassembled WGS sequence"/>
</dbReference>
<keyword evidence="1" id="KW-0812">Transmembrane</keyword>
<name>A0ABU0TNQ6_9FLAO</name>
<protein>
    <submittedName>
        <fullName evidence="2">ABC-type transport system involved in multi-copper enzyme maturation permease subunit</fullName>
    </submittedName>
</protein>